<evidence type="ECO:0000256" key="1">
    <source>
        <dbReference type="ARBA" id="ARBA00004442"/>
    </source>
</evidence>
<dbReference type="SUPFAM" id="SSF48452">
    <property type="entry name" value="TPR-like"/>
    <property type="match status" value="1"/>
</dbReference>
<proteinExistence type="inferred from homology"/>
<dbReference type="EMBL" id="JADIMC010000035">
    <property type="protein sequence ID" value="MBO8475963.1"/>
    <property type="molecule type" value="Genomic_DNA"/>
</dbReference>
<evidence type="ECO:0000313" key="8">
    <source>
        <dbReference type="EMBL" id="MBO8475963.1"/>
    </source>
</evidence>
<dbReference type="PROSITE" id="PS51257">
    <property type="entry name" value="PROKAR_LIPOPROTEIN"/>
    <property type="match status" value="1"/>
</dbReference>
<comment type="similarity">
    <text evidence="2">Belongs to the SusD family.</text>
</comment>
<evidence type="ECO:0000256" key="6">
    <source>
        <dbReference type="SAM" id="SignalP"/>
    </source>
</evidence>
<feature type="signal peptide" evidence="6">
    <location>
        <begin position="1"/>
        <end position="23"/>
    </location>
</feature>
<keyword evidence="3 6" id="KW-0732">Signal</keyword>
<sequence length="575" mass="65966">MKRLKIMASTLLMLSAISFTSCTDYFERPPFDSLEDSEYWQTEEHCRTYSYGFYPTFFNGYGTSGLIGGSSFGNGDTFNDDIAWNVQGEFTPIRVPDSDSGWDFGVIRKANYMIEKVQTVPGLSEEALNHWLGIGRFFRGMQYANMVFGYGDVPWYDARLDASDRDAMFKDRDPRTEVDRKIMEDFQFAMDNVRTNDGDLVINRYVVAAMVSRLALREGTFLKYHNIDAALGNEMIKMSREAALIVMQSGLFSVSPDYNALFSSDDLAGNPEVIFYRKYLGGTLTHCVLTYNNAEAQTGANRALLESYLTDDGLPVHLDANWDPQTADEFFAGRDPRLTETFRTKYYVRGEDCTPFNYSTSGYSMCKFMDDTQATSEDQKYRGQNNETDCPLLRYSEVLLNYAEACYELGELSQSDLDASINLIRRRNGMSIPDLQMLGNQPGVNGTAYDDPKRDPDVPAMLWEIRRERRVEMCFEGLRYSDLKRWKKLDYMCNETNPDIRYGAYIRYSDYPKANRTEVYIDGGAEEGFILCNRGTARKAPEAKNYVKPIPKDQIQLYEDNGYKLTQTKEWMDEE</sequence>
<dbReference type="Proteomes" id="UP000823598">
    <property type="component" value="Unassembled WGS sequence"/>
</dbReference>
<comment type="caution">
    <text evidence="8">The sequence shown here is derived from an EMBL/GenBank/DDBJ whole genome shotgun (WGS) entry which is preliminary data.</text>
</comment>
<dbReference type="GO" id="GO:0009279">
    <property type="term" value="C:cell outer membrane"/>
    <property type="evidence" value="ECO:0007669"/>
    <property type="project" value="UniProtKB-SubCell"/>
</dbReference>
<keyword evidence="4" id="KW-0472">Membrane</keyword>
<dbReference type="Pfam" id="PF07980">
    <property type="entry name" value="SusD_RagB"/>
    <property type="match status" value="1"/>
</dbReference>
<evidence type="ECO:0000256" key="3">
    <source>
        <dbReference type="ARBA" id="ARBA00022729"/>
    </source>
</evidence>
<protein>
    <submittedName>
        <fullName evidence="8">RagB/SusD family nutrient uptake outer membrane protein</fullName>
    </submittedName>
</protein>
<keyword evidence="5" id="KW-0998">Cell outer membrane</keyword>
<evidence type="ECO:0000256" key="2">
    <source>
        <dbReference type="ARBA" id="ARBA00006275"/>
    </source>
</evidence>
<gene>
    <name evidence="8" type="ORF">IAB88_03105</name>
</gene>
<dbReference type="InterPro" id="IPR012944">
    <property type="entry name" value="SusD_RagB_dom"/>
</dbReference>
<comment type="subcellular location">
    <subcellularLocation>
        <location evidence="1">Cell outer membrane</location>
    </subcellularLocation>
</comment>
<evidence type="ECO:0000256" key="4">
    <source>
        <dbReference type="ARBA" id="ARBA00023136"/>
    </source>
</evidence>
<evidence type="ECO:0000259" key="7">
    <source>
        <dbReference type="Pfam" id="PF07980"/>
    </source>
</evidence>
<dbReference type="Gene3D" id="1.25.40.390">
    <property type="match status" value="1"/>
</dbReference>
<feature type="domain" description="RagB/SusD" evidence="7">
    <location>
        <begin position="295"/>
        <end position="571"/>
    </location>
</feature>
<dbReference type="InterPro" id="IPR011990">
    <property type="entry name" value="TPR-like_helical_dom_sf"/>
</dbReference>
<reference evidence="8" key="2">
    <citation type="journal article" date="2021" name="PeerJ">
        <title>Extensive microbial diversity within the chicken gut microbiome revealed by metagenomics and culture.</title>
        <authorList>
            <person name="Gilroy R."/>
            <person name="Ravi A."/>
            <person name="Getino M."/>
            <person name="Pursley I."/>
            <person name="Horton D.L."/>
            <person name="Alikhan N.F."/>
            <person name="Baker D."/>
            <person name="Gharbi K."/>
            <person name="Hall N."/>
            <person name="Watson M."/>
            <person name="Adriaenssens E.M."/>
            <person name="Foster-Nyarko E."/>
            <person name="Jarju S."/>
            <person name="Secka A."/>
            <person name="Antonio M."/>
            <person name="Oren A."/>
            <person name="Chaudhuri R.R."/>
            <person name="La Ragione R."/>
            <person name="Hildebrand F."/>
            <person name="Pallen M.J."/>
        </authorList>
    </citation>
    <scope>NUCLEOTIDE SEQUENCE</scope>
    <source>
        <strain evidence="8">6919</strain>
    </source>
</reference>
<name>A0A9D9IQV7_9BACT</name>
<dbReference type="AlphaFoldDB" id="A0A9D9IQV7"/>
<evidence type="ECO:0000313" key="9">
    <source>
        <dbReference type="Proteomes" id="UP000823598"/>
    </source>
</evidence>
<reference evidence="8" key="1">
    <citation type="submission" date="2020-10" db="EMBL/GenBank/DDBJ databases">
        <authorList>
            <person name="Gilroy R."/>
        </authorList>
    </citation>
    <scope>NUCLEOTIDE SEQUENCE</scope>
    <source>
        <strain evidence="8">6919</strain>
    </source>
</reference>
<feature type="chain" id="PRO_5038979815" evidence="6">
    <location>
        <begin position="24"/>
        <end position="575"/>
    </location>
</feature>
<accession>A0A9D9IQV7</accession>
<evidence type="ECO:0000256" key="5">
    <source>
        <dbReference type="ARBA" id="ARBA00023237"/>
    </source>
</evidence>
<organism evidence="8 9">
    <name type="scientific">Candidatus Limisoma faecipullorum</name>
    <dbReference type="NCBI Taxonomy" id="2840854"/>
    <lineage>
        <taxon>Bacteria</taxon>
        <taxon>Pseudomonadati</taxon>
        <taxon>Bacteroidota</taxon>
        <taxon>Bacteroidia</taxon>
        <taxon>Bacteroidales</taxon>
        <taxon>Candidatus Limisoma</taxon>
    </lineage>
</organism>